<feature type="signal peptide" evidence="2">
    <location>
        <begin position="1"/>
        <end position="15"/>
    </location>
</feature>
<accession>A0ABP0SUG3</accession>
<reference evidence="3 4" key="1">
    <citation type="submission" date="2024-02" db="EMBL/GenBank/DDBJ databases">
        <authorList>
            <person name="Chen Y."/>
            <person name="Shah S."/>
            <person name="Dougan E. K."/>
            <person name="Thang M."/>
            <person name="Chan C."/>
        </authorList>
    </citation>
    <scope>NUCLEOTIDE SEQUENCE [LARGE SCALE GENOMIC DNA]</scope>
</reference>
<evidence type="ECO:0000256" key="1">
    <source>
        <dbReference type="SAM" id="MobiDB-lite"/>
    </source>
</evidence>
<feature type="region of interest" description="Disordered" evidence="1">
    <location>
        <begin position="98"/>
        <end position="127"/>
    </location>
</feature>
<feature type="compositionally biased region" description="Basic and acidic residues" evidence="1">
    <location>
        <begin position="593"/>
        <end position="605"/>
    </location>
</feature>
<comment type="caution">
    <text evidence="3">The sequence shown here is derived from an EMBL/GenBank/DDBJ whole genome shotgun (WGS) entry which is preliminary data.</text>
</comment>
<protein>
    <submittedName>
        <fullName evidence="3">Uncharacterized protein</fullName>
    </submittedName>
</protein>
<sequence length="893" mass="95956">MAQLWWLCFLGTSWAQSPGFGVWHLVDVLSVICPGGPGYATITMSKPTTAEYEPHILTIFRTAKNPVQLNFIARDARGIIADQRQGVSLQGHARRARRLAEEVPSAVPNADSANRSTDGPADHSTEFCDEDCQSRQLFSMRRRTASSVRRRGTGIKPVNINPMSWFTPRRRRAAAAAAGYGTAGAVAGATAGAAGASRRRGSYSPAPSLYASVTSPYGTSSSFHRRRSYSQAGYGGSYHNPYTSYLGPYGYPSSSYASQMFGGHMPMATPYGYSGASAYSSSSGLPIALAAGAGLLAGYGGSHLLHHHHHWYGYSQDDMYNMQCTSGTWSGACRSCVSSYGAQRCNVMVSPNFDAARDDLMSTGFIPSQVSWPLVINVTHISGTDFDPSTICPPQDAAQQAAWKAPPMKQVFFTLSALPGRSPDMLGNSHGYGYGPGSYGSSGYSTGSSAQSVSPALGFAEFVIQKPAGADNAPHVFTIFRTTNNAMTISFMARGSAGRTIADQSAGINLQPVSPGQYGRRLANGTMPTRKSKGSMAKGTVESQEFLSKPRRLSSRRRSSWSSSSSSRRRSYTDSRRRTSVTSSPRRRAATLSDRRRSTVDESRRRMTPVITDAFRRRSPSFSSSRRRSTFTSQGFSNPAHPNFGQYGYVNQNYAYQNYGGHMPMTTPYGYSGANAYQGSSGSGMKIALAGGAGLLAGIAANRMMHHWGGYSRDQIMNSQCSSGHWQGTCSSCVSQYGANSCNAMLQPHFNAARDDLMNTGFIPSQVMFPLHVRVTHVAGPEFNPMLICNPPAPGMASPPVPQVFFALTALQTYSGSQGNQPYADYSQYGGYSPGYDQQTNRGSVIGSLASTLLLCCCCCGIGAFCCIKKGKLGGDSSSDPLLNLRHLKKDMT</sequence>
<organism evidence="3 4">
    <name type="scientific">Durusdinium trenchii</name>
    <dbReference type="NCBI Taxonomy" id="1381693"/>
    <lineage>
        <taxon>Eukaryota</taxon>
        <taxon>Sar</taxon>
        <taxon>Alveolata</taxon>
        <taxon>Dinophyceae</taxon>
        <taxon>Suessiales</taxon>
        <taxon>Symbiodiniaceae</taxon>
        <taxon>Durusdinium</taxon>
    </lineage>
</organism>
<feature type="region of interest" description="Disordered" evidence="1">
    <location>
        <begin position="508"/>
        <end position="637"/>
    </location>
</feature>
<proteinExistence type="predicted"/>
<gene>
    <name evidence="3" type="ORF">CCMP2556_LOCUS53739</name>
</gene>
<feature type="chain" id="PRO_5046060074" evidence="2">
    <location>
        <begin position="16"/>
        <end position="893"/>
    </location>
</feature>
<evidence type="ECO:0000313" key="3">
    <source>
        <dbReference type="EMBL" id="CAK9116031.1"/>
    </source>
</evidence>
<dbReference type="Proteomes" id="UP001642484">
    <property type="component" value="Unassembled WGS sequence"/>
</dbReference>
<evidence type="ECO:0000256" key="2">
    <source>
        <dbReference type="SAM" id="SignalP"/>
    </source>
</evidence>
<keyword evidence="4" id="KW-1185">Reference proteome</keyword>
<name>A0ABP0SUG3_9DINO</name>
<dbReference type="EMBL" id="CAXAMN010028306">
    <property type="protein sequence ID" value="CAK9116031.1"/>
    <property type="molecule type" value="Genomic_DNA"/>
</dbReference>
<evidence type="ECO:0000313" key="4">
    <source>
        <dbReference type="Proteomes" id="UP001642484"/>
    </source>
</evidence>
<keyword evidence="2" id="KW-0732">Signal</keyword>
<feature type="compositionally biased region" description="Basic residues" evidence="1">
    <location>
        <begin position="549"/>
        <end position="559"/>
    </location>
</feature>